<accession>A0A9P7GFN4</accession>
<dbReference type="AlphaFoldDB" id="A0A9P7GFN4"/>
<gene>
    <name evidence="2" type="ORF">H0H81_002491</name>
</gene>
<protein>
    <submittedName>
        <fullName evidence="2">Uncharacterized protein</fullName>
    </submittedName>
</protein>
<dbReference type="OrthoDB" id="3032860at2759"/>
<dbReference type="Proteomes" id="UP000717328">
    <property type="component" value="Unassembled WGS sequence"/>
</dbReference>
<name>A0A9P7GFN4_9AGAR</name>
<reference evidence="2" key="1">
    <citation type="submission" date="2021-02" db="EMBL/GenBank/DDBJ databases">
        <authorList>
            <person name="Nieuwenhuis M."/>
            <person name="Van De Peppel L.J.J."/>
        </authorList>
    </citation>
    <scope>NUCLEOTIDE SEQUENCE</scope>
    <source>
        <strain evidence="2">D49</strain>
    </source>
</reference>
<feature type="compositionally biased region" description="Polar residues" evidence="1">
    <location>
        <begin position="69"/>
        <end position="81"/>
    </location>
</feature>
<feature type="compositionally biased region" description="Low complexity" evidence="1">
    <location>
        <begin position="88"/>
        <end position="97"/>
    </location>
</feature>
<evidence type="ECO:0000313" key="2">
    <source>
        <dbReference type="EMBL" id="KAG5649689.1"/>
    </source>
</evidence>
<feature type="region of interest" description="Disordered" evidence="1">
    <location>
        <begin position="45"/>
        <end position="109"/>
    </location>
</feature>
<reference evidence="2" key="2">
    <citation type="submission" date="2021-10" db="EMBL/GenBank/DDBJ databases">
        <title>Phylogenomics reveals ancestral predisposition of the termite-cultivated fungus Termitomyces towards a domesticated lifestyle.</title>
        <authorList>
            <person name="Auxier B."/>
            <person name="Grum-Grzhimaylo A."/>
            <person name="Cardenas M.E."/>
            <person name="Lodge J.D."/>
            <person name="Laessoe T."/>
            <person name="Pedersen O."/>
            <person name="Smith M.E."/>
            <person name="Kuyper T.W."/>
            <person name="Franco-Molano E.A."/>
            <person name="Baroni T.J."/>
            <person name="Aanen D.K."/>
        </authorList>
    </citation>
    <scope>NUCLEOTIDE SEQUENCE</scope>
    <source>
        <strain evidence="2">D49</strain>
    </source>
</reference>
<evidence type="ECO:0000313" key="3">
    <source>
        <dbReference type="Proteomes" id="UP000717328"/>
    </source>
</evidence>
<sequence length="254" mass="27290">MILLAAVPEKWNGIISTILMIYEADKFTWLHVAEAIIGKFKKNQNLSGSSKQSKPQSANKLSAVKCQKPNPQWNSTRSSDQAPKPHNQQGQKKQCGGKNHKGKGKAQQMHIASSGVIPDAGSLPAPNIGSSQTVVVHTPSYILPDLPAKTLLDHIKKIPQVASGVKPGKFGIWTSANQARTLAERIGVTPTTEGILTRLGVHFRTRTSTEIQGAQGHQDAVTQARAIGTTWTCCSYYSAVCIGSGHGTRLPLDN</sequence>
<organism evidence="2 3">
    <name type="scientific">Sphagnurus paluster</name>
    <dbReference type="NCBI Taxonomy" id="117069"/>
    <lineage>
        <taxon>Eukaryota</taxon>
        <taxon>Fungi</taxon>
        <taxon>Dikarya</taxon>
        <taxon>Basidiomycota</taxon>
        <taxon>Agaricomycotina</taxon>
        <taxon>Agaricomycetes</taxon>
        <taxon>Agaricomycetidae</taxon>
        <taxon>Agaricales</taxon>
        <taxon>Tricholomatineae</taxon>
        <taxon>Lyophyllaceae</taxon>
        <taxon>Sphagnurus</taxon>
    </lineage>
</organism>
<keyword evidence="3" id="KW-1185">Reference proteome</keyword>
<proteinExistence type="predicted"/>
<dbReference type="EMBL" id="JABCKI010000775">
    <property type="protein sequence ID" value="KAG5649689.1"/>
    <property type="molecule type" value="Genomic_DNA"/>
</dbReference>
<evidence type="ECO:0000256" key="1">
    <source>
        <dbReference type="SAM" id="MobiDB-lite"/>
    </source>
</evidence>
<comment type="caution">
    <text evidence="2">The sequence shown here is derived from an EMBL/GenBank/DDBJ whole genome shotgun (WGS) entry which is preliminary data.</text>
</comment>
<feature type="compositionally biased region" description="Polar residues" evidence="1">
    <location>
        <begin position="45"/>
        <end position="60"/>
    </location>
</feature>